<reference evidence="6" key="1">
    <citation type="submission" date="2021-02" db="EMBL/GenBank/DDBJ databases">
        <authorList>
            <person name="Nowell W R."/>
        </authorList>
    </citation>
    <scope>NUCLEOTIDE SEQUENCE</scope>
</reference>
<dbReference type="InterPro" id="IPR045058">
    <property type="entry name" value="GIMA/IAN/Toc"/>
</dbReference>
<gene>
    <name evidence="6" type="ORF">OXD698_LOCUS30926</name>
</gene>
<evidence type="ECO:0000256" key="2">
    <source>
        <dbReference type="ARBA" id="ARBA00022741"/>
    </source>
</evidence>
<feature type="domain" description="AIG1-type G" evidence="5">
    <location>
        <begin position="36"/>
        <end position="145"/>
    </location>
</feature>
<dbReference type="GO" id="GO:0005525">
    <property type="term" value="F:GTP binding"/>
    <property type="evidence" value="ECO:0007669"/>
    <property type="project" value="UniProtKB-KW"/>
</dbReference>
<accession>A0A819Q585</accession>
<dbReference type="SUPFAM" id="SSF52540">
    <property type="entry name" value="P-loop containing nucleoside triphosphate hydrolases"/>
    <property type="match status" value="1"/>
</dbReference>
<dbReference type="EMBL" id="CAJOAZ010003727">
    <property type="protein sequence ID" value="CAF4024778.1"/>
    <property type="molecule type" value="Genomic_DNA"/>
</dbReference>
<comment type="caution">
    <text evidence="6">The sequence shown here is derived from an EMBL/GenBank/DDBJ whole genome shotgun (WGS) entry which is preliminary data.</text>
</comment>
<evidence type="ECO:0000259" key="5">
    <source>
        <dbReference type="Pfam" id="PF04548"/>
    </source>
</evidence>
<comment type="similarity">
    <text evidence="1">Belongs to the TRAFAC class TrmE-Era-EngA-EngB-Septin-like GTPase superfamily. AIG1/Toc34/Toc159-like paraseptin GTPase family. IAN subfamily.</text>
</comment>
<evidence type="ECO:0000313" key="7">
    <source>
        <dbReference type="Proteomes" id="UP000663844"/>
    </source>
</evidence>
<proteinExistence type="inferred from homology"/>
<evidence type="ECO:0000256" key="4">
    <source>
        <dbReference type="SAM" id="MobiDB-lite"/>
    </source>
</evidence>
<feature type="region of interest" description="Disordered" evidence="4">
    <location>
        <begin position="1"/>
        <end position="23"/>
    </location>
</feature>
<dbReference type="InterPro" id="IPR027417">
    <property type="entry name" value="P-loop_NTPase"/>
</dbReference>
<sequence length="230" mass="25665">MATAISTHAPIVSNHPPIIDDDDNDDINDADDQHGLIILGNSGVGKSFLGNILLGRDAFVHDFSSSSVTHTTEFQEMELGHDTLAIFNIPGLIEAEQERIDLNKKEIDKAFAQRPNSIVMFVFGQQGGRMREEDVVAFNAINAAYPFRPESLVLVVNGLPKDRPAKYEGTTLVLLQQLLTGVSVNSHNLCFLDQIDKKDVKEKQRLKEQLLQVRFQGSIRSYSILMELYN</sequence>
<dbReference type="PANTHER" id="PTHR10903:SF188">
    <property type="entry name" value="GTPASE IMAP FAMILY MEMBER 2-LIKE-RELATED"/>
    <property type="match status" value="1"/>
</dbReference>
<keyword evidence="3" id="KW-0342">GTP-binding</keyword>
<dbReference type="Proteomes" id="UP000663844">
    <property type="component" value="Unassembled WGS sequence"/>
</dbReference>
<evidence type="ECO:0000313" key="6">
    <source>
        <dbReference type="EMBL" id="CAF4024778.1"/>
    </source>
</evidence>
<dbReference type="Pfam" id="PF04548">
    <property type="entry name" value="AIG1"/>
    <property type="match status" value="1"/>
</dbReference>
<dbReference type="PANTHER" id="PTHR10903">
    <property type="entry name" value="GTPASE, IMAP FAMILY MEMBER-RELATED"/>
    <property type="match status" value="1"/>
</dbReference>
<name>A0A819Q585_9BILA</name>
<dbReference type="InterPro" id="IPR006703">
    <property type="entry name" value="G_AIG1"/>
</dbReference>
<protein>
    <recommendedName>
        <fullName evidence="5">AIG1-type G domain-containing protein</fullName>
    </recommendedName>
</protein>
<evidence type="ECO:0000256" key="1">
    <source>
        <dbReference type="ARBA" id="ARBA00008535"/>
    </source>
</evidence>
<organism evidence="6 7">
    <name type="scientific">Adineta steineri</name>
    <dbReference type="NCBI Taxonomy" id="433720"/>
    <lineage>
        <taxon>Eukaryota</taxon>
        <taxon>Metazoa</taxon>
        <taxon>Spiralia</taxon>
        <taxon>Gnathifera</taxon>
        <taxon>Rotifera</taxon>
        <taxon>Eurotatoria</taxon>
        <taxon>Bdelloidea</taxon>
        <taxon>Adinetida</taxon>
        <taxon>Adinetidae</taxon>
        <taxon>Adineta</taxon>
    </lineage>
</organism>
<dbReference type="Gene3D" id="3.40.50.300">
    <property type="entry name" value="P-loop containing nucleotide triphosphate hydrolases"/>
    <property type="match status" value="1"/>
</dbReference>
<evidence type="ECO:0000256" key="3">
    <source>
        <dbReference type="ARBA" id="ARBA00023134"/>
    </source>
</evidence>
<keyword evidence="2" id="KW-0547">Nucleotide-binding</keyword>
<dbReference type="AlphaFoldDB" id="A0A819Q585"/>